<comment type="caution">
    <text evidence="1">The sequence shown here is derived from an EMBL/GenBank/DDBJ whole genome shotgun (WGS) entry which is preliminary data.</text>
</comment>
<protein>
    <submittedName>
        <fullName evidence="1">Uncharacterized protein</fullName>
    </submittedName>
</protein>
<sequence>MNDNSLVLRTVVRADGTFGLEDQDGRVVTNIITVKRVWEVGCVARMEFQVVDTDVDSKMFPVPDGWREGAAREQAKRA</sequence>
<proteinExistence type="predicted"/>
<organism evidence="1">
    <name type="scientific">marine sediment metagenome</name>
    <dbReference type="NCBI Taxonomy" id="412755"/>
    <lineage>
        <taxon>unclassified sequences</taxon>
        <taxon>metagenomes</taxon>
        <taxon>ecological metagenomes</taxon>
    </lineage>
</organism>
<dbReference type="EMBL" id="LAZR01002750">
    <property type="protein sequence ID" value="KKN26043.1"/>
    <property type="molecule type" value="Genomic_DNA"/>
</dbReference>
<accession>A0A0F9S9K1</accession>
<name>A0A0F9S9K1_9ZZZZ</name>
<gene>
    <name evidence="1" type="ORF">LCGC14_0878490</name>
</gene>
<evidence type="ECO:0000313" key="1">
    <source>
        <dbReference type="EMBL" id="KKN26043.1"/>
    </source>
</evidence>
<reference evidence="1" key="1">
    <citation type="journal article" date="2015" name="Nature">
        <title>Complex archaea that bridge the gap between prokaryotes and eukaryotes.</title>
        <authorList>
            <person name="Spang A."/>
            <person name="Saw J.H."/>
            <person name="Jorgensen S.L."/>
            <person name="Zaremba-Niedzwiedzka K."/>
            <person name="Martijn J."/>
            <person name="Lind A.E."/>
            <person name="van Eijk R."/>
            <person name="Schleper C."/>
            <person name="Guy L."/>
            <person name="Ettema T.J."/>
        </authorList>
    </citation>
    <scope>NUCLEOTIDE SEQUENCE</scope>
</reference>
<dbReference type="AlphaFoldDB" id="A0A0F9S9K1"/>